<gene>
    <name evidence="8" type="ORF">BJY14_003420</name>
</gene>
<evidence type="ECO:0000256" key="3">
    <source>
        <dbReference type="ARBA" id="ARBA00022801"/>
    </source>
</evidence>
<keyword evidence="5" id="KW-0175">Coiled coil</keyword>
<organism evidence="8 9">
    <name type="scientific">Actinomadura luteofluorescens</name>
    <dbReference type="NCBI Taxonomy" id="46163"/>
    <lineage>
        <taxon>Bacteria</taxon>
        <taxon>Bacillati</taxon>
        <taxon>Actinomycetota</taxon>
        <taxon>Actinomycetes</taxon>
        <taxon>Streptosporangiales</taxon>
        <taxon>Thermomonosporaceae</taxon>
        <taxon>Actinomadura</taxon>
    </lineage>
</organism>
<evidence type="ECO:0000256" key="6">
    <source>
        <dbReference type="SAM" id="SignalP"/>
    </source>
</evidence>
<dbReference type="InterPro" id="IPR038765">
    <property type="entry name" value="Papain-like_cys_pep_sf"/>
</dbReference>
<accession>A0A7Y9JFP8</accession>
<dbReference type="PROSITE" id="PS51935">
    <property type="entry name" value="NLPC_P60"/>
    <property type="match status" value="1"/>
</dbReference>
<dbReference type="AlphaFoldDB" id="A0A7Y9JFP8"/>
<feature type="chain" id="PRO_5031535973" evidence="6">
    <location>
        <begin position="44"/>
        <end position="350"/>
    </location>
</feature>
<dbReference type="InterPro" id="IPR000064">
    <property type="entry name" value="NLP_P60_dom"/>
</dbReference>
<dbReference type="GO" id="GO:0006508">
    <property type="term" value="P:proteolysis"/>
    <property type="evidence" value="ECO:0007669"/>
    <property type="project" value="UniProtKB-KW"/>
</dbReference>
<dbReference type="PANTHER" id="PTHR47359:SF3">
    <property type="entry name" value="NLP_P60 DOMAIN-CONTAINING PROTEIN-RELATED"/>
    <property type="match status" value="1"/>
</dbReference>
<keyword evidence="9" id="KW-1185">Reference proteome</keyword>
<keyword evidence="4" id="KW-0788">Thiol protease</keyword>
<reference evidence="8 9" key="1">
    <citation type="submission" date="2020-07" db="EMBL/GenBank/DDBJ databases">
        <title>Sequencing the genomes of 1000 actinobacteria strains.</title>
        <authorList>
            <person name="Klenk H.-P."/>
        </authorList>
    </citation>
    <scope>NUCLEOTIDE SEQUENCE [LARGE SCALE GENOMIC DNA]</scope>
    <source>
        <strain evidence="8 9">DSM 40398</strain>
    </source>
</reference>
<comment type="similarity">
    <text evidence="1">Belongs to the peptidase C40 family.</text>
</comment>
<dbReference type="RefSeq" id="WP_179844512.1">
    <property type="nucleotide sequence ID" value="NZ_JACCBA010000001.1"/>
</dbReference>
<protein>
    <submittedName>
        <fullName evidence="8">Cell wall-associated NlpC family hydrolase</fullName>
    </submittedName>
</protein>
<keyword evidence="2" id="KW-0645">Protease</keyword>
<feature type="domain" description="NlpC/P60" evidence="7">
    <location>
        <begin position="222"/>
        <end position="350"/>
    </location>
</feature>
<dbReference type="PANTHER" id="PTHR47359">
    <property type="entry name" value="PEPTIDOGLYCAN DL-ENDOPEPTIDASE CWLO"/>
    <property type="match status" value="1"/>
</dbReference>
<evidence type="ECO:0000256" key="4">
    <source>
        <dbReference type="ARBA" id="ARBA00022807"/>
    </source>
</evidence>
<dbReference type="Gene3D" id="3.90.1720.10">
    <property type="entry name" value="endopeptidase domain like (from Nostoc punctiforme)"/>
    <property type="match status" value="1"/>
</dbReference>
<evidence type="ECO:0000313" key="9">
    <source>
        <dbReference type="Proteomes" id="UP000529783"/>
    </source>
</evidence>
<evidence type="ECO:0000256" key="1">
    <source>
        <dbReference type="ARBA" id="ARBA00007074"/>
    </source>
</evidence>
<comment type="caution">
    <text evidence="8">The sequence shown here is derived from an EMBL/GenBank/DDBJ whole genome shotgun (WGS) entry which is preliminary data.</text>
</comment>
<dbReference type="Proteomes" id="UP000529783">
    <property type="component" value="Unassembled WGS sequence"/>
</dbReference>
<dbReference type="InterPro" id="IPR051794">
    <property type="entry name" value="PG_Endopeptidase_C40"/>
</dbReference>
<keyword evidence="3 8" id="KW-0378">Hydrolase</keyword>
<evidence type="ECO:0000313" key="8">
    <source>
        <dbReference type="EMBL" id="NYD47437.1"/>
    </source>
</evidence>
<feature type="signal peptide" evidence="6">
    <location>
        <begin position="1"/>
        <end position="43"/>
    </location>
</feature>
<keyword evidence="6" id="KW-0732">Signal</keyword>
<feature type="coiled-coil region" evidence="5">
    <location>
        <begin position="49"/>
        <end position="111"/>
    </location>
</feature>
<sequence length="350" mass="37322">MQRRAAGPRTTARRRIRTGRNVTAWTAAFALSAGLLAPAPAHAEPKPTRKQLTAQQEKLADEAEKLSEQYNGLRERLKQAEHAAKTARSSALRQQKALDEARERMAKIAADSYKNGPADPAIGFASASDPQAVLDQSATLNYFAKQNDTRITQMLQVMQGADRSRKAAEQRAAQVRALTGEAKKKRRELQVKLKKVEKQLGTFNTAGSRPGSIPNINSGGASAKAMTAVRAALAQQGVPYSWGGGNASGPSYGTAQGANIKGFDCSGLTLYAYAQVGITLGHYTGSQYNAGTHVSMSQLKPGDLVFFHSDLHHMGMYIGNGNMVHAPQTGDVVKIAPIAGRPFAGGVRVA</sequence>
<dbReference type="EMBL" id="JACCBA010000001">
    <property type="protein sequence ID" value="NYD47437.1"/>
    <property type="molecule type" value="Genomic_DNA"/>
</dbReference>
<name>A0A7Y9JFP8_9ACTN</name>
<evidence type="ECO:0000256" key="2">
    <source>
        <dbReference type="ARBA" id="ARBA00022670"/>
    </source>
</evidence>
<dbReference type="GO" id="GO:0008234">
    <property type="term" value="F:cysteine-type peptidase activity"/>
    <property type="evidence" value="ECO:0007669"/>
    <property type="project" value="UniProtKB-KW"/>
</dbReference>
<proteinExistence type="inferred from homology"/>
<evidence type="ECO:0000256" key="5">
    <source>
        <dbReference type="SAM" id="Coils"/>
    </source>
</evidence>
<evidence type="ECO:0000259" key="7">
    <source>
        <dbReference type="PROSITE" id="PS51935"/>
    </source>
</evidence>
<dbReference type="SUPFAM" id="SSF54001">
    <property type="entry name" value="Cysteine proteinases"/>
    <property type="match status" value="1"/>
</dbReference>
<dbReference type="Pfam" id="PF00877">
    <property type="entry name" value="NLPC_P60"/>
    <property type="match status" value="1"/>
</dbReference>